<name>A0A645D9D9_9ZZZZ</name>
<dbReference type="Gene3D" id="3.40.930.10">
    <property type="entry name" value="Mannitol-specific EII, Chain A"/>
    <property type="match status" value="1"/>
</dbReference>
<comment type="caution">
    <text evidence="1">The sequence shown here is derived from an EMBL/GenBank/DDBJ whole genome shotgun (WGS) entry which is preliminary data.</text>
</comment>
<dbReference type="PANTHER" id="PTHR30185">
    <property type="entry name" value="CRYPTIC BETA-GLUCOSIDE BGL OPERON ANTITERMINATOR"/>
    <property type="match status" value="1"/>
</dbReference>
<gene>
    <name evidence="1" type="ORF">SDC9_132899</name>
</gene>
<evidence type="ECO:0000313" key="1">
    <source>
        <dbReference type="EMBL" id="MPM85817.1"/>
    </source>
</evidence>
<dbReference type="PANTHER" id="PTHR30185:SF13">
    <property type="entry name" value="LICABCH OPERON REGULATOR-RELATED"/>
    <property type="match status" value="1"/>
</dbReference>
<reference evidence="1" key="1">
    <citation type="submission" date="2019-08" db="EMBL/GenBank/DDBJ databases">
        <authorList>
            <person name="Kucharzyk K."/>
            <person name="Murdoch R.W."/>
            <person name="Higgins S."/>
            <person name="Loffler F."/>
        </authorList>
    </citation>
    <scope>NUCLEOTIDE SEQUENCE</scope>
</reference>
<proteinExistence type="predicted"/>
<protein>
    <submittedName>
        <fullName evidence="1">Uncharacterized protein</fullName>
    </submittedName>
</protein>
<dbReference type="InterPro" id="IPR050661">
    <property type="entry name" value="BglG_antiterminators"/>
</dbReference>
<dbReference type="EMBL" id="VSSQ01034020">
    <property type="protein sequence ID" value="MPM85817.1"/>
    <property type="molecule type" value="Genomic_DNA"/>
</dbReference>
<dbReference type="SUPFAM" id="SSF55804">
    <property type="entry name" value="Phoshotransferase/anion transport protein"/>
    <property type="match status" value="1"/>
</dbReference>
<dbReference type="InterPro" id="IPR016152">
    <property type="entry name" value="PTrfase/Anion_transptr"/>
</dbReference>
<accession>A0A645D9D9</accession>
<dbReference type="AlphaFoldDB" id="A0A645D9D9"/>
<sequence>MILCEIIEKNFDVRMNRNEFAYLVLYTNLLFDFNKKYKEKILLVCGRGRPETITLINEVNESSLQISNDIEICDVLSLETKKLSQYDYILSTVPLEKKINNSYYYLNNDISYVPEIEKIIRSDKISYNRVHDYFSEETFASGMKGTARDEIFQEISKKLNMPELVNLFWESEHIISHETLKNVVFLHVTKPVQGNFVFVGLMKKPIIWNKQWAQIVVFVNINDNLQKLFNCYLFLEDSLFRDYVSNSLSKISNFDDFEEQILKKEGI</sequence>
<organism evidence="1">
    <name type="scientific">bioreactor metagenome</name>
    <dbReference type="NCBI Taxonomy" id="1076179"/>
    <lineage>
        <taxon>unclassified sequences</taxon>
        <taxon>metagenomes</taxon>
        <taxon>ecological metagenomes</taxon>
    </lineage>
</organism>